<reference evidence="1" key="1">
    <citation type="journal article" date="2019" name="Sci. Rep.">
        <title>Draft genome of Tanacetum cinerariifolium, the natural source of mosquito coil.</title>
        <authorList>
            <person name="Yamashiro T."/>
            <person name="Shiraishi A."/>
            <person name="Satake H."/>
            <person name="Nakayama K."/>
        </authorList>
    </citation>
    <scope>NUCLEOTIDE SEQUENCE</scope>
</reference>
<gene>
    <name evidence="1" type="ORF">Tci_007757</name>
</gene>
<sequence length="608" mass="69439">MTDYSLWEVILNGTPTRVIDGVVQAVDPTTAEQRLAKKNVLKAKGILLMALPNKHQLKFNIHKDAKSLIEAIKTRFGDKKKTKKASKAYQPTGILGESLSQEDINLKFLRSLPLEWRTHTLILRNKADQEDQSLDDLFNNLKIYEAEVKSSSSTRHTTQNIAFVSSQNTNNANESVSVVPSVFVASTKPLASILPNVDNLSDPGTRRNLGANGTTSIGFDMSKVECYNCHRRAMVRAFRLMKNQKIMPSWHLPHQVYQVLIMRRMHPNGGRGIDKLDVDEDVTLVDAEDTDEAEPTKVEEVLEVVIAAKLMTEVVTTVAPITTVAQVPKASAPRKRRGVVIQDHKETAAASVIVHSEVQSKDKGKGILIEEPKPLKRQAQIKQDKAFARQLEAELNANINWNDVIEQVKKKEKHDNEVMRYQALKRKPLTEAQARKNMMIYLKNMVRFKMDFFKEAEELKTHLQIVVNDDDDVYTKATPLASKNFNREDLETLWKLVKERFESTEPKNFSDDFLLNPFKIMFEKPNVEANIWRDQKGRYRLAKMILLVEKKYPLTHFTLEQMLNNVRLEVEEKSEMSLELLRLTLRKYAKGLVLLVEDLVLLVHIDAV</sequence>
<evidence type="ECO:0000313" key="1">
    <source>
        <dbReference type="EMBL" id="GEU35779.1"/>
    </source>
</evidence>
<proteinExistence type="predicted"/>
<dbReference type="EMBL" id="BKCJ010000730">
    <property type="protein sequence ID" value="GEU35779.1"/>
    <property type="molecule type" value="Genomic_DNA"/>
</dbReference>
<comment type="caution">
    <text evidence="1">The sequence shown here is derived from an EMBL/GenBank/DDBJ whole genome shotgun (WGS) entry which is preliminary data.</text>
</comment>
<dbReference type="AlphaFoldDB" id="A0A6L2JG82"/>
<organism evidence="1">
    <name type="scientific">Tanacetum cinerariifolium</name>
    <name type="common">Dalmatian daisy</name>
    <name type="synonym">Chrysanthemum cinerariifolium</name>
    <dbReference type="NCBI Taxonomy" id="118510"/>
    <lineage>
        <taxon>Eukaryota</taxon>
        <taxon>Viridiplantae</taxon>
        <taxon>Streptophyta</taxon>
        <taxon>Embryophyta</taxon>
        <taxon>Tracheophyta</taxon>
        <taxon>Spermatophyta</taxon>
        <taxon>Magnoliopsida</taxon>
        <taxon>eudicotyledons</taxon>
        <taxon>Gunneridae</taxon>
        <taxon>Pentapetalae</taxon>
        <taxon>asterids</taxon>
        <taxon>campanulids</taxon>
        <taxon>Asterales</taxon>
        <taxon>Asteraceae</taxon>
        <taxon>Asteroideae</taxon>
        <taxon>Anthemideae</taxon>
        <taxon>Anthemidinae</taxon>
        <taxon>Tanacetum</taxon>
    </lineage>
</organism>
<accession>A0A6L2JG82</accession>
<name>A0A6L2JG82_TANCI</name>
<protein>
    <submittedName>
        <fullName evidence="1">Uncharacterized protein</fullName>
    </submittedName>
</protein>